<dbReference type="InterPro" id="IPR036397">
    <property type="entry name" value="RNaseH_sf"/>
</dbReference>
<evidence type="ECO:0000259" key="2">
    <source>
        <dbReference type="Pfam" id="PF00665"/>
    </source>
</evidence>
<dbReference type="RefSeq" id="WP_378242290.1">
    <property type="nucleotide sequence ID" value="NZ_JBHRWK010000050.1"/>
</dbReference>
<dbReference type="EMBL" id="JBHRWK010000050">
    <property type="protein sequence ID" value="MFC3453533.1"/>
    <property type="molecule type" value="Genomic_DNA"/>
</dbReference>
<dbReference type="InterPro" id="IPR001584">
    <property type="entry name" value="Integrase_cat-core"/>
</dbReference>
<proteinExistence type="predicted"/>
<evidence type="ECO:0000313" key="3">
    <source>
        <dbReference type="EMBL" id="MFC3453533.1"/>
    </source>
</evidence>
<protein>
    <submittedName>
        <fullName evidence="3">DDE-type integrase/transposase/recombinase</fullName>
    </submittedName>
</protein>
<reference evidence="4" key="1">
    <citation type="journal article" date="2019" name="Int. J. Syst. Evol. Microbiol.">
        <title>The Global Catalogue of Microorganisms (GCM) 10K type strain sequencing project: providing services to taxonomists for standard genome sequencing and annotation.</title>
        <authorList>
            <consortium name="The Broad Institute Genomics Platform"/>
            <consortium name="The Broad Institute Genome Sequencing Center for Infectious Disease"/>
            <person name="Wu L."/>
            <person name="Ma J."/>
        </authorList>
    </citation>
    <scope>NUCLEOTIDE SEQUENCE [LARGE SCALE GENOMIC DNA]</scope>
    <source>
        <strain evidence="4">CGMCC 4.7676</strain>
    </source>
</reference>
<feature type="domain" description="Integrase catalytic" evidence="2">
    <location>
        <begin position="12"/>
        <end position="69"/>
    </location>
</feature>
<feature type="region of interest" description="Disordered" evidence="1">
    <location>
        <begin position="73"/>
        <end position="97"/>
    </location>
</feature>
<dbReference type="PANTHER" id="PTHR46889:SF4">
    <property type="entry name" value="TRANSPOSASE INSO FOR INSERTION SEQUENCE ELEMENT IS911B-RELATED"/>
    <property type="match status" value="1"/>
</dbReference>
<dbReference type="InterPro" id="IPR050900">
    <property type="entry name" value="Transposase_IS3/IS150/IS904"/>
</dbReference>
<sequence length="97" mass="10465">MPDLVDRDFTADAPGVKMAGDITYIPTWEGWLYFATVIDCQTRAVVGWAMDDNYKTPLISTAITMALKPSGCSRSGNQSAGPGSATITPWLNHSSRP</sequence>
<accession>A0ABV7P3G9</accession>
<dbReference type="Proteomes" id="UP001595645">
    <property type="component" value="Unassembled WGS sequence"/>
</dbReference>
<name>A0ABV7P3G9_9PSEU</name>
<dbReference type="SUPFAM" id="SSF53098">
    <property type="entry name" value="Ribonuclease H-like"/>
    <property type="match status" value="1"/>
</dbReference>
<dbReference type="Gene3D" id="3.30.420.10">
    <property type="entry name" value="Ribonuclease H-like superfamily/Ribonuclease H"/>
    <property type="match status" value="1"/>
</dbReference>
<dbReference type="PANTHER" id="PTHR46889">
    <property type="entry name" value="TRANSPOSASE INSF FOR INSERTION SEQUENCE IS3B-RELATED"/>
    <property type="match status" value="1"/>
</dbReference>
<comment type="caution">
    <text evidence="3">The sequence shown here is derived from an EMBL/GenBank/DDBJ whole genome shotgun (WGS) entry which is preliminary data.</text>
</comment>
<dbReference type="Pfam" id="PF00665">
    <property type="entry name" value="rve"/>
    <property type="match status" value="1"/>
</dbReference>
<evidence type="ECO:0000313" key="4">
    <source>
        <dbReference type="Proteomes" id="UP001595645"/>
    </source>
</evidence>
<keyword evidence="4" id="KW-1185">Reference proteome</keyword>
<dbReference type="InterPro" id="IPR012337">
    <property type="entry name" value="RNaseH-like_sf"/>
</dbReference>
<gene>
    <name evidence="3" type="ORF">ACFOSH_29185</name>
</gene>
<organism evidence="3 4">
    <name type="scientific">Amycolatopsis speibonae</name>
    <dbReference type="NCBI Taxonomy" id="1450224"/>
    <lineage>
        <taxon>Bacteria</taxon>
        <taxon>Bacillati</taxon>
        <taxon>Actinomycetota</taxon>
        <taxon>Actinomycetes</taxon>
        <taxon>Pseudonocardiales</taxon>
        <taxon>Pseudonocardiaceae</taxon>
        <taxon>Amycolatopsis</taxon>
    </lineage>
</organism>
<evidence type="ECO:0000256" key="1">
    <source>
        <dbReference type="SAM" id="MobiDB-lite"/>
    </source>
</evidence>